<keyword evidence="7" id="KW-0067">ATP-binding</keyword>
<dbReference type="GO" id="GO:0030295">
    <property type="term" value="F:protein kinase activator activity"/>
    <property type="evidence" value="ECO:0007669"/>
    <property type="project" value="TreeGrafter"/>
</dbReference>
<keyword evidence="9" id="KW-0472">Membrane</keyword>
<evidence type="ECO:0000313" key="12">
    <source>
        <dbReference type="Proteomes" id="UP000189739"/>
    </source>
</evidence>
<dbReference type="InterPro" id="IPR036890">
    <property type="entry name" value="HATPase_C_sf"/>
</dbReference>
<dbReference type="InterPro" id="IPR036097">
    <property type="entry name" value="HisK_dim/P_sf"/>
</dbReference>
<protein>
    <recommendedName>
        <fullName evidence="2">histidine kinase</fullName>
        <ecNumber evidence="2">2.7.13.3</ecNumber>
    </recommendedName>
</protein>
<dbReference type="Pfam" id="PF02518">
    <property type="entry name" value="HATPase_c"/>
    <property type="match status" value="1"/>
</dbReference>
<evidence type="ECO:0000256" key="6">
    <source>
        <dbReference type="ARBA" id="ARBA00022777"/>
    </source>
</evidence>
<dbReference type="InterPro" id="IPR003594">
    <property type="entry name" value="HATPase_dom"/>
</dbReference>
<evidence type="ECO:0000256" key="7">
    <source>
        <dbReference type="ARBA" id="ARBA00022840"/>
    </source>
</evidence>
<evidence type="ECO:0000259" key="10">
    <source>
        <dbReference type="PROSITE" id="PS50109"/>
    </source>
</evidence>
<dbReference type="EMBL" id="MBTF01000001">
    <property type="protein sequence ID" value="OOQ61531.1"/>
    <property type="molecule type" value="Genomic_DNA"/>
</dbReference>
<dbReference type="CDD" id="cd00082">
    <property type="entry name" value="HisKA"/>
    <property type="match status" value="1"/>
</dbReference>
<organism evidence="11 12">
    <name type="scientific">Mucilaginibacter pedocola</name>
    <dbReference type="NCBI Taxonomy" id="1792845"/>
    <lineage>
        <taxon>Bacteria</taxon>
        <taxon>Pseudomonadati</taxon>
        <taxon>Bacteroidota</taxon>
        <taxon>Sphingobacteriia</taxon>
        <taxon>Sphingobacteriales</taxon>
        <taxon>Sphingobacteriaceae</taxon>
        <taxon>Mucilaginibacter</taxon>
    </lineage>
</organism>
<dbReference type="PANTHER" id="PTHR42878">
    <property type="entry name" value="TWO-COMPONENT HISTIDINE KINASE"/>
    <property type="match status" value="1"/>
</dbReference>
<evidence type="ECO:0000313" key="11">
    <source>
        <dbReference type="EMBL" id="OOQ61531.1"/>
    </source>
</evidence>
<evidence type="ECO:0000256" key="4">
    <source>
        <dbReference type="ARBA" id="ARBA00022679"/>
    </source>
</evidence>
<reference evidence="11 12" key="1">
    <citation type="submission" date="2016-07" db="EMBL/GenBank/DDBJ databases">
        <title>Genomic analysis of zinc-resistant bacterium Mucilaginibacter pedocola TBZ30.</title>
        <authorList>
            <person name="Huang J."/>
            <person name="Tang J."/>
        </authorList>
    </citation>
    <scope>NUCLEOTIDE SEQUENCE [LARGE SCALE GENOMIC DNA]</scope>
    <source>
        <strain evidence="11 12">TBZ30</strain>
    </source>
</reference>
<gene>
    <name evidence="11" type="ORF">BC343_00170</name>
</gene>
<dbReference type="FunFam" id="1.10.287.130:FF:000001">
    <property type="entry name" value="Two-component sensor histidine kinase"/>
    <property type="match status" value="1"/>
</dbReference>
<dbReference type="EC" id="2.7.13.3" evidence="2"/>
<evidence type="ECO:0000256" key="5">
    <source>
        <dbReference type="ARBA" id="ARBA00022741"/>
    </source>
</evidence>
<dbReference type="FunFam" id="3.30.565.10:FF:000006">
    <property type="entry name" value="Sensor histidine kinase WalK"/>
    <property type="match status" value="1"/>
</dbReference>
<evidence type="ECO:0000256" key="8">
    <source>
        <dbReference type="ARBA" id="ARBA00023012"/>
    </source>
</evidence>
<evidence type="ECO:0000256" key="9">
    <source>
        <dbReference type="ARBA" id="ARBA00023136"/>
    </source>
</evidence>
<dbReference type="STRING" id="1792845.BC343_00170"/>
<name>A0A1S9PKQ5_9SPHI</name>
<dbReference type="InterPro" id="IPR050351">
    <property type="entry name" value="BphY/WalK/GraS-like"/>
</dbReference>
<dbReference type="PROSITE" id="PS50109">
    <property type="entry name" value="HIS_KIN"/>
    <property type="match status" value="1"/>
</dbReference>
<dbReference type="PRINTS" id="PR00344">
    <property type="entry name" value="BCTRLSENSOR"/>
</dbReference>
<feature type="domain" description="Histidine kinase" evidence="10">
    <location>
        <begin position="182"/>
        <end position="396"/>
    </location>
</feature>
<dbReference type="SMART" id="SM00387">
    <property type="entry name" value="HATPase_c"/>
    <property type="match status" value="1"/>
</dbReference>
<dbReference type="GO" id="GO:0000156">
    <property type="term" value="F:phosphorelay response regulator activity"/>
    <property type="evidence" value="ECO:0007669"/>
    <property type="project" value="TreeGrafter"/>
</dbReference>
<proteinExistence type="predicted"/>
<dbReference type="InterPro" id="IPR005467">
    <property type="entry name" value="His_kinase_dom"/>
</dbReference>
<evidence type="ECO:0000256" key="3">
    <source>
        <dbReference type="ARBA" id="ARBA00022553"/>
    </source>
</evidence>
<keyword evidence="5" id="KW-0547">Nucleotide-binding</keyword>
<dbReference type="SMART" id="SM00388">
    <property type="entry name" value="HisKA"/>
    <property type="match status" value="1"/>
</dbReference>
<dbReference type="Pfam" id="PF00512">
    <property type="entry name" value="HisKA"/>
    <property type="match status" value="1"/>
</dbReference>
<keyword evidence="4" id="KW-0808">Transferase</keyword>
<keyword evidence="12" id="KW-1185">Reference proteome</keyword>
<dbReference type="InterPro" id="IPR004358">
    <property type="entry name" value="Sig_transdc_His_kin-like_C"/>
</dbReference>
<dbReference type="SUPFAM" id="SSF55874">
    <property type="entry name" value="ATPase domain of HSP90 chaperone/DNA topoisomerase II/histidine kinase"/>
    <property type="match status" value="1"/>
</dbReference>
<evidence type="ECO:0000256" key="2">
    <source>
        <dbReference type="ARBA" id="ARBA00012438"/>
    </source>
</evidence>
<dbReference type="OrthoDB" id="9781208at2"/>
<dbReference type="SUPFAM" id="SSF47384">
    <property type="entry name" value="Homodimeric domain of signal transducing histidine kinase"/>
    <property type="match status" value="1"/>
</dbReference>
<accession>A0A1S9PKQ5</accession>
<evidence type="ECO:0000256" key="1">
    <source>
        <dbReference type="ARBA" id="ARBA00000085"/>
    </source>
</evidence>
<sequence>MTQLTAISLENEMDLTLAYKRSMRVGELLGLTISTQTAFATAVSEVCREVIDKAFEGLATLGATQDNGRFFMAARITCRIDEIFNRSNEGLEYARKLVPVLDLEAAGDLLTINLKLGIPRSVRLDQRKVNAVKLQLEAEGPMSAYEEVKQRNAQLSELNQQHELALTHASYLDQKKNEFLSVASHELNSPLTILRSFAQLALRENKGQNVALEKFLVKIETQTAKLSNLVRQLMDISRMEEGQVNYQREATELTPYLESIREPLQLLVAGHLLEVNVDEDMTVMIDRLRIEQVLMNLVGNAAKYSQPGKRIAINLARKDLSAIISITDEGIGMSTETTKRVFEKFYRSELAEKKYSGLGMGLYVSSRIISDHGGGLKIESEEGKGSILTINLPLEPVQG</sequence>
<dbReference type="Proteomes" id="UP000189739">
    <property type="component" value="Unassembled WGS sequence"/>
</dbReference>
<keyword evidence="3" id="KW-0597">Phosphoprotein</keyword>
<keyword evidence="6" id="KW-0418">Kinase</keyword>
<dbReference type="RefSeq" id="WP_078345699.1">
    <property type="nucleotide sequence ID" value="NZ_MBTF01000001.1"/>
</dbReference>
<dbReference type="GO" id="GO:0007234">
    <property type="term" value="P:osmosensory signaling via phosphorelay pathway"/>
    <property type="evidence" value="ECO:0007669"/>
    <property type="project" value="TreeGrafter"/>
</dbReference>
<dbReference type="GO" id="GO:0005524">
    <property type="term" value="F:ATP binding"/>
    <property type="evidence" value="ECO:0007669"/>
    <property type="project" value="UniProtKB-KW"/>
</dbReference>
<dbReference type="Gene3D" id="3.30.565.10">
    <property type="entry name" value="Histidine kinase-like ATPase, C-terminal domain"/>
    <property type="match status" value="1"/>
</dbReference>
<comment type="catalytic activity">
    <reaction evidence="1">
        <text>ATP + protein L-histidine = ADP + protein N-phospho-L-histidine.</text>
        <dbReference type="EC" id="2.7.13.3"/>
    </reaction>
</comment>
<comment type="caution">
    <text evidence="11">The sequence shown here is derived from an EMBL/GenBank/DDBJ whole genome shotgun (WGS) entry which is preliminary data.</text>
</comment>
<dbReference type="InterPro" id="IPR003661">
    <property type="entry name" value="HisK_dim/P_dom"/>
</dbReference>
<dbReference type="Gene3D" id="1.10.287.130">
    <property type="match status" value="1"/>
</dbReference>
<dbReference type="PANTHER" id="PTHR42878:SF7">
    <property type="entry name" value="SENSOR HISTIDINE KINASE GLRK"/>
    <property type="match status" value="1"/>
</dbReference>
<keyword evidence="8" id="KW-0902">Two-component regulatory system</keyword>
<dbReference type="AlphaFoldDB" id="A0A1S9PKQ5"/>
<dbReference type="GO" id="GO:0000155">
    <property type="term" value="F:phosphorelay sensor kinase activity"/>
    <property type="evidence" value="ECO:0007669"/>
    <property type="project" value="InterPro"/>
</dbReference>